<evidence type="ECO:0000313" key="3">
    <source>
        <dbReference type="EMBL" id="NEZ62536.1"/>
    </source>
</evidence>
<dbReference type="Pfam" id="PF12146">
    <property type="entry name" value="Hydrolase_4"/>
    <property type="match status" value="1"/>
</dbReference>
<dbReference type="Gene3D" id="3.40.50.1820">
    <property type="entry name" value="alpha/beta hydrolase"/>
    <property type="match status" value="2"/>
</dbReference>
<dbReference type="InterPro" id="IPR010802">
    <property type="entry name" value="DUF1400"/>
</dbReference>
<dbReference type="SUPFAM" id="SSF53474">
    <property type="entry name" value="alpha/beta-Hydrolases"/>
    <property type="match status" value="2"/>
</dbReference>
<protein>
    <submittedName>
        <fullName evidence="3">Alpha/beta fold hydrolase</fullName>
    </submittedName>
</protein>
<dbReference type="InterPro" id="IPR022742">
    <property type="entry name" value="Hydrolase_4"/>
</dbReference>
<dbReference type="PANTHER" id="PTHR11614">
    <property type="entry name" value="PHOSPHOLIPASE-RELATED"/>
    <property type="match status" value="1"/>
</dbReference>
<evidence type="ECO:0000259" key="2">
    <source>
        <dbReference type="Pfam" id="PF12146"/>
    </source>
</evidence>
<name>A0A6M0S2B6_9CYAN</name>
<sequence>MAFFPSSVQQVLQRRVSLIWQQRRLPQLAKRTCEIYLDSQNPQAQTQCQEILQTQVRLDAQSLQRFLRTDIGESLLVRLGQLIELPDDVAGRQALIRKITQADQLSIMSLLYQIAGNLRTDRLLETAQQIDLLLQTTDKLLALLKTLMLQEATKQTVPEVDPRVPGPWGIRQKVLRLQRRSSQPFQVFLYEPLGDISYPVPIVVISHGLAANPQTMTRYTKHLVSHGYLVAVPQHPGSDTHQVHSLLSGRVDEIFSLHDFFDRPHDISALLDELERLNEHDYDGHLKVTDVGILGESFGGYTALALAGATIDFEALAQRCEGISESLNVSLLLQCRALSLPPKVTPLQDSRISAIFTVDPIGNGLFGAEGLASVTIPTVIATGSNDKTAPMALEPLQMFPLLASQERFLAVIRGKSHVHDLRKLLSSLQLTSHDDLPSLNLSPPIIDSYLCGLSVLFFDRYLRPSETPQAQLTSYAQAISQPPYDLHLISAKSDHALQPVLNKFQQRLEQLKWQTITVQHQEGLFTAADGLSLYYQNWLPTSTVKAIVILIHGLGGHSGLFQNVVKALLPEGYALYGYDLRGHGRSPGQRGHINAWADYRNDLAYLLAIVQQQHPLVPCFLLGHSLGSIVALDYELNSHLTERQSNKRLYPSIAGIVAASPPFGIHAKTDLRLRIGQLLSMGWPRFSLSLGLNHILPSRDRSVVLAYAHDPLRHRRGTARLATEFLKTTKTLWSHQEHLTSPILMLHGTADKVADPRISQVFFQDLSQKDKTFISYSGAYHELYNEINQTEIMKDINSWLESHIKKDETVFK</sequence>
<dbReference type="Proteomes" id="UP000473574">
    <property type="component" value="Unassembled WGS sequence"/>
</dbReference>
<dbReference type="AlphaFoldDB" id="A0A6M0S2B6"/>
<dbReference type="RefSeq" id="WP_163661043.1">
    <property type="nucleotide sequence ID" value="NZ_QZCE01000001.1"/>
</dbReference>
<feature type="domain" description="Serine aminopeptidase S33" evidence="2">
    <location>
        <begin position="544"/>
        <end position="787"/>
    </location>
</feature>
<keyword evidence="3" id="KW-0378">Hydrolase</keyword>
<dbReference type="InterPro" id="IPR051044">
    <property type="entry name" value="MAG_DAG_Lipase"/>
</dbReference>
<dbReference type="InterPro" id="IPR029058">
    <property type="entry name" value="AB_hydrolase_fold"/>
</dbReference>
<evidence type="ECO:0000259" key="1">
    <source>
        <dbReference type="Pfam" id="PF07176"/>
    </source>
</evidence>
<dbReference type="EMBL" id="QZCE01000001">
    <property type="protein sequence ID" value="NEZ62536.1"/>
    <property type="molecule type" value="Genomic_DNA"/>
</dbReference>
<accession>A0A6M0S2B6</accession>
<comment type="caution">
    <text evidence="3">The sequence shown here is derived from an EMBL/GenBank/DDBJ whole genome shotgun (WGS) entry which is preliminary data.</text>
</comment>
<feature type="domain" description="DUF1400" evidence="1">
    <location>
        <begin position="33"/>
        <end position="113"/>
    </location>
</feature>
<dbReference type="Pfam" id="PF07176">
    <property type="entry name" value="DUF1400"/>
    <property type="match status" value="1"/>
</dbReference>
<evidence type="ECO:0000313" key="4">
    <source>
        <dbReference type="Proteomes" id="UP000473574"/>
    </source>
</evidence>
<gene>
    <name evidence="3" type="ORF">D0962_07025</name>
</gene>
<dbReference type="GO" id="GO:0016787">
    <property type="term" value="F:hydrolase activity"/>
    <property type="evidence" value="ECO:0007669"/>
    <property type="project" value="UniProtKB-KW"/>
</dbReference>
<reference evidence="3 4" key="1">
    <citation type="journal article" date="2020" name="Microb. Ecol.">
        <title>Ecogenomics of the Marine Benthic Filamentous Cyanobacterium Adonisia.</title>
        <authorList>
            <person name="Walter J.M."/>
            <person name="Coutinho F.H."/>
            <person name="Leomil L."/>
            <person name="Hargreaves P.I."/>
            <person name="Campeao M.E."/>
            <person name="Vieira V.V."/>
            <person name="Silva B.S."/>
            <person name="Fistarol G.O."/>
            <person name="Salomon P.S."/>
            <person name="Sawabe T."/>
            <person name="Mino S."/>
            <person name="Hosokawa M."/>
            <person name="Miyashita H."/>
            <person name="Maruyama F."/>
            <person name="van Verk M.C."/>
            <person name="Dutilh B.E."/>
            <person name="Thompson C.C."/>
            <person name="Thompson F.L."/>
        </authorList>
    </citation>
    <scope>NUCLEOTIDE SEQUENCE [LARGE SCALE GENOMIC DNA]</scope>
    <source>
        <strain evidence="3 4">CCMR0082</strain>
    </source>
</reference>
<organism evidence="3 4">
    <name type="scientific">Adonisia turfae CCMR0082</name>
    <dbReference type="NCBI Taxonomy" id="2304604"/>
    <lineage>
        <taxon>Bacteria</taxon>
        <taxon>Bacillati</taxon>
        <taxon>Cyanobacteriota</taxon>
        <taxon>Adonisia</taxon>
        <taxon>Adonisia turfae</taxon>
    </lineage>
</organism>
<proteinExistence type="predicted"/>